<dbReference type="Proteomes" id="UP000262939">
    <property type="component" value="Unassembled WGS sequence"/>
</dbReference>
<dbReference type="OrthoDB" id="2990728at2"/>
<evidence type="ECO:0000256" key="2">
    <source>
        <dbReference type="ARBA" id="ARBA00022692"/>
    </source>
</evidence>
<keyword evidence="8" id="KW-1185">Reference proteome</keyword>
<dbReference type="Pfam" id="PF06305">
    <property type="entry name" value="LapA_dom"/>
    <property type="match status" value="1"/>
</dbReference>
<keyword evidence="4 5" id="KW-0472">Membrane</keyword>
<evidence type="ECO:0000259" key="6">
    <source>
        <dbReference type="Pfam" id="PF06305"/>
    </source>
</evidence>
<dbReference type="PANTHER" id="PTHR41335">
    <property type="entry name" value="MEMBRANE PROTEIN-RELATED"/>
    <property type="match status" value="1"/>
</dbReference>
<dbReference type="EMBL" id="QVTD01000003">
    <property type="protein sequence ID" value="RFU65837.1"/>
    <property type="molecule type" value="Genomic_DNA"/>
</dbReference>
<evidence type="ECO:0000256" key="1">
    <source>
        <dbReference type="ARBA" id="ARBA00022475"/>
    </source>
</evidence>
<accession>A0A372LHQ3</accession>
<protein>
    <submittedName>
        <fullName evidence="7">DUF1049 domain-containing protein</fullName>
    </submittedName>
</protein>
<evidence type="ECO:0000256" key="5">
    <source>
        <dbReference type="SAM" id="Phobius"/>
    </source>
</evidence>
<sequence length="104" mass="11786">MKFQWIFLIGIIFAIIVSFFAVINVDPVTVNYFFGKAEWPLILVVLGSVLMGGFIVFSINAVKILSLKRKIAKLERIIEELESKPVPGLADEQEIEKSQNLNFE</sequence>
<dbReference type="InterPro" id="IPR010445">
    <property type="entry name" value="LapA_dom"/>
</dbReference>
<dbReference type="PANTHER" id="PTHR41335:SF1">
    <property type="entry name" value="MEMBRANE PROTEIN"/>
    <property type="match status" value="1"/>
</dbReference>
<keyword evidence="1" id="KW-1003">Cell membrane</keyword>
<evidence type="ECO:0000256" key="4">
    <source>
        <dbReference type="ARBA" id="ARBA00023136"/>
    </source>
</evidence>
<reference evidence="7 8" key="1">
    <citation type="submission" date="2018-08" db="EMBL/GenBank/DDBJ databases">
        <title>Bacillus chawlae sp. nov., Bacillus glennii sp. nov., and Bacillus saganii sp. nov. Isolated from the Vehicle Assembly Building at Kennedy Space Center where the Viking Spacecraft were Assembled.</title>
        <authorList>
            <person name="Seuylemezian A."/>
            <person name="Vaishampayan P."/>
        </authorList>
    </citation>
    <scope>NUCLEOTIDE SEQUENCE [LARGE SCALE GENOMIC DNA]</scope>
    <source>
        <strain evidence="7 8">V44-8</strain>
    </source>
</reference>
<dbReference type="AlphaFoldDB" id="A0A372LHQ3"/>
<evidence type="ECO:0000256" key="3">
    <source>
        <dbReference type="ARBA" id="ARBA00022989"/>
    </source>
</evidence>
<proteinExistence type="predicted"/>
<dbReference type="GO" id="GO:0005886">
    <property type="term" value="C:plasma membrane"/>
    <property type="evidence" value="ECO:0007669"/>
    <property type="project" value="InterPro"/>
</dbReference>
<comment type="caution">
    <text evidence="7">The sequence shown here is derived from an EMBL/GenBank/DDBJ whole genome shotgun (WGS) entry which is preliminary data.</text>
</comment>
<dbReference type="RefSeq" id="WP_117322008.1">
    <property type="nucleotide sequence ID" value="NZ_QVTD01000003.1"/>
</dbReference>
<gene>
    <name evidence="7" type="ORF">D0466_08200</name>
</gene>
<evidence type="ECO:0000313" key="8">
    <source>
        <dbReference type="Proteomes" id="UP000262939"/>
    </source>
</evidence>
<feature type="domain" description="Lipopolysaccharide assembly protein A" evidence="6">
    <location>
        <begin position="24"/>
        <end position="83"/>
    </location>
</feature>
<organism evidence="7 8">
    <name type="scientific">Peribacillus glennii</name>
    <dbReference type="NCBI Taxonomy" id="2303991"/>
    <lineage>
        <taxon>Bacteria</taxon>
        <taxon>Bacillati</taxon>
        <taxon>Bacillota</taxon>
        <taxon>Bacilli</taxon>
        <taxon>Bacillales</taxon>
        <taxon>Bacillaceae</taxon>
        <taxon>Peribacillus</taxon>
    </lineage>
</organism>
<name>A0A372LHQ3_9BACI</name>
<keyword evidence="2 5" id="KW-0812">Transmembrane</keyword>
<keyword evidence="3 5" id="KW-1133">Transmembrane helix</keyword>
<evidence type="ECO:0000313" key="7">
    <source>
        <dbReference type="EMBL" id="RFU65837.1"/>
    </source>
</evidence>
<feature type="transmembrane region" description="Helical" evidence="5">
    <location>
        <begin position="37"/>
        <end position="62"/>
    </location>
</feature>
<feature type="transmembrane region" description="Helical" evidence="5">
    <location>
        <begin position="5"/>
        <end position="25"/>
    </location>
</feature>